<dbReference type="EMBL" id="LAZR01026630">
    <property type="protein sequence ID" value="KKL68131.1"/>
    <property type="molecule type" value="Genomic_DNA"/>
</dbReference>
<feature type="non-terminal residue" evidence="2">
    <location>
        <position position="233"/>
    </location>
</feature>
<evidence type="ECO:0000313" key="2">
    <source>
        <dbReference type="EMBL" id="KKL68131.1"/>
    </source>
</evidence>
<accession>A0A0F9EPD0</accession>
<protein>
    <submittedName>
        <fullName evidence="2">Uncharacterized protein</fullName>
    </submittedName>
</protein>
<proteinExistence type="predicted"/>
<keyword evidence="1" id="KW-0472">Membrane</keyword>
<keyword evidence="1" id="KW-0812">Transmembrane</keyword>
<feature type="transmembrane region" description="Helical" evidence="1">
    <location>
        <begin position="12"/>
        <end position="31"/>
    </location>
</feature>
<comment type="caution">
    <text evidence="2">The sequence shown here is derived from an EMBL/GenBank/DDBJ whole genome shotgun (WGS) entry which is preliminary data.</text>
</comment>
<evidence type="ECO:0000256" key="1">
    <source>
        <dbReference type="SAM" id="Phobius"/>
    </source>
</evidence>
<gene>
    <name evidence="2" type="ORF">LCGC14_2128020</name>
</gene>
<name>A0A0F9EPD0_9ZZZZ</name>
<sequence length="233" mass="25326">MIFSIMYFKKTFIWMIVMVLSIIIVSSIPNLDEINNPESGFSDFFIDVTNIGENLNLSGNNLTVSILIVTENLTVLGNTSSEFYHGDGRFLINLNHTLDQAYDSESGVHIITIDNGDINFDQKGNDINYNLTTVGGDSSSFDIILHGDSNFPSTFNIFADHDPGGVLAVMSVSQGSVFSAGRTPVQSASWVPFSDNTFDLGQDVHLGAPDGIRWRDLYLAGTIKGQGTAGELS</sequence>
<keyword evidence="1" id="KW-1133">Transmembrane helix</keyword>
<organism evidence="2">
    <name type="scientific">marine sediment metagenome</name>
    <dbReference type="NCBI Taxonomy" id="412755"/>
    <lineage>
        <taxon>unclassified sequences</taxon>
        <taxon>metagenomes</taxon>
        <taxon>ecological metagenomes</taxon>
    </lineage>
</organism>
<dbReference type="AlphaFoldDB" id="A0A0F9EPD0"/>
<reference evidence="2" key="1">
    <citation type="journal article" date="2015" name="Nature">
        <title>Complex archaea that bridge the gap between prokaryotes and eukaryotes.</title>
        <authorList>
            <person name="Spang A."/>
            <person name="Saw J.H."/>
            <person name="Jorgensen S.L."/>
            <person name="Zaremba-Niedzwiedzka K."/>
            <person name="Martijn J."/>
            <person name="Lind A.E."/>
            <person name="van Eijk R."/>
            <person name="Schleper C."/>
            <person name="Guy L."/>
            <person name="Ettema T.J."/>
        </authorList>
    </citation>
    <scope>NUCLEOTIDE SEQUENCE</scope>
</reference>